<dbReference type="GO" id="GO:0005634">
    <property type="term" value="C:nucleus"/>
    <property type="evidence" value="ECO:0007669"/>
    <property type="project" value="EnsemblFungi"/>
</dbReference>
<dbReference type="InterPro" id="IPR017871">
    <property type="entry name" value="ABC_transporter-like_CS"/>
</dbReference>
<feature type="domain" description="4Fe-4S ferredoxin-type" evidence="7">
    <location>
        <begin position="56"/>
        <end position="85"/>
    </location>
</feature>
<dbReference type="Pfam" id="PF04068">
    <property type="entry name" value="Fer4_RLI"/>
    <property type="match status" value="1"/>
</dbReference>
<dbReference type="PROSITE" id="PS00198">
    <property type="entry name" value="4FE4S_FER_1"/>
    <property type="match status" value="1"/>
</dbReference>
<dbReference type="InterPro" id="IPR017900">
    <property type="entry name" value="4Fe4S_Fe_S_CS"/>
</dbReference>
<evidence type="ECO:0000259" key="6">
    <source>
        <dbReference type="PROSITE" id="PS50893"/>
    </source>
</evidence>
<dbReference type="InterPro" id="IPR003439">
    <property type="entry name" value="ABC_transporter-like_ATP-bd"/>
</dbReference>
<dbReference type="PROSITE" id="PS50893">
    <property type="entry name" value="ABC_TRANSPORTER_2"/>
    <property type="match status" value="2"/>
</dbReference>
<dbReference type="FunFam" id="3.40.50.300:FF:000152">
    <property type="entry name" value="ATP-binding cassette, sub-family E, member 1"/>
    <property type="match status" value="1"/>
</dbReference>
<comment type="function">
    <text evidence="3">Component of the multifactor complex (MFC) involved in translation initiation. Required for the binding of MFC to the 40S ribosome. Required for the processing and nuclear export of the 60S and 40S ribosomal subunits.</text>
</comment>
<dbReference type="AlphaFoldDB" id="A0A2V1AM67"/>
<evidence type="ECO:0000256" key="5">
    <source>
        <dbReference type="ARBA" id="ARBA00082546"/>
    </source>
</evidence>
<dbReference type="PROSITE" id="PS00211">
    <property type="entry name" value="ABC_TRANSPORTER_1"/>
    <property type="match status" value="1"/>
</dbReference>
<evidence type="ECO:0000256" key="3">
    <source>
        <dbReference type="ARBA" id="ARBA00056499"/>
    </source>
</evidence>
<dbReference type="Gene3D" id="3.40.50.300">
    <property type="entry name" value="P-loop containing nucleotide triphosphate hydrolases"/>
    <property type="match status" value="2"/>
</dbReference>
<accession>A0A2V1AM67</accession>
<dbReference type="GO" id="GO:0006415">
    <property type="term" value="P:translational termination"/>
    <property type="evidence" value="ECO:0007669"/>
    <property type="project" value="EnsemblFungi"/>
</dbReference>
<feature type="domain" description="ABC transporter" evidence="6">
    <location>
        <begin position="80"/>
        <end position="330"/>
    </location>
</feature>
<dbReference type="PANTHER" id="PTHR19248">
    <property type="entry name" value="ATP-BINDING TRANSPORT PROTEIN-RELATED"/>
    <property type="match status" value="1"/>
</dbReference>
<dbReference type="Pfam" id="PF00037">
    <property type="entry name" value="Fer4"/>
    <property type="match status" value="1"/>
</dbReference>
<reference evidence="8 9" key="1">
    <citation type="submission" date="2017-12" db="EMBL/GenBank/DDBJ databases">
        <title>Genome Sequence of a Multidrug-Resistant Candida haemulonii Isolate from a Patient with Chronic Leg Ulcers in Israel.</title>
        <authorList>
            <person name="Chow N.A."/>
            <person name="Gade L."/>
            <person name="Batra D."/>
            <person name="Rowe L.A."/>
            <person name="Ben-Ami R."/>
            <person name="Loparev V.N."/>
            <person name="Litvintseva A.P."/>
        </authorList>
    </citation>
    <scope>NUCLEOTIDE SEQUENCE [LARGE SCALE GENOMIC DNA]</scope>
    <source>
        <strain evidence="8 9">B11899</strain>
    </source>
</reference>
<dbReference type="VEuPathDB" id="FungiDB:CXQ85_000918"/>
<evidence type="ECO:0000313" key="8">
    <source>
        <dbReference type="EMBL" id="PVH18636.1"/>
    </source>
</evidence>
<dbReference type="OrthoDB" id="6593433at2759"/>
<dbReference type="InterPro" id="IPR027417">
    <property type="entry name" value="P-loop_NTPase"/>
</dbReference>
<sequence>MSGKGAKKNAVSSKGQRIAIVSSDKCKPKKCRQECRKSCPVVKTGKLCIEVTPASKIAFISETLCIGCGICVKKCPFDAITIINLPTNLEAETTHRYSANSFKLHRLPTPKPGEVLGLVGTNGIGKSTALKILAGKQKPNLGRYDDPPDWEEILKHFRGSELQNFFTKVLEDDIKAIIKPQYVDNIPRALAKSPVKDVEGILKAKCARKDQWDYITNLLELTPVMKRDVAQLSGGELQRFALGMTCVQDANVYMFDEPSSYLDVKQRLRAAELIRSLLDPSTYVICVEHDLSVLDYLSDFVCILYGAPSVYGVVTFPSSVREGINIFLDGFIPTENMRFREESLQFKLADAADGLVLDHSSAMQYPTLEKTQGDFHLKVEEGEFTNSEILVMFGENGTGKTTFCKMLAGALAADNGVEVPKLNISMKPQKIAPKFPGTVRQLFFKKIKASFLNPQFQTDVVKPLKIDNIIDQEVQVLSGGELQRVALVLALGIPADIYLIDEPSAYLDSEQRIVCSKVIRRFILHAKKTAFIVEHDFMMATYLADRVIVFEGTPSKNAVAKAPESLLTGCNRFLKNLNVTFRRDPNSFRPRINKRDSQMDKEQKSAGNYFFLDNSEL</sequence>
<dbReference type="SUPFAM" id="SSF52540">
    <property type="entry name" value="P-loop containing nucleoside triphosphate hydrolases"/>
    <property type="match status" value="2"/>
</dbReference>
<comment type="caution">
    <text evidence="8">The sequence shown here is derived from an EMBL/GenBank/DDBJ whole genome shotgun (WGS) entry which is preliminary data.</text>
</comment>
<proteinExistence type="predicted"/>
<evidence type="ECO:0000256" key="1">
    <source>
        <dbReference type="ARBA" id="ARBA00022741"/>
    </source>
</evidence>
<dbReference type="RefSeq" id="XP_025339576.1">
    <property type="nucleotide sequence ID" value="XM_025484645.1"/>
</dbReference>
<dbReference type="InterPro" id="IPR034348">
    <property type="entry name" value="RLI_dom_1"/>
</dbReference>
<dbReference type="GO" id="GO:0005524">
    <property type="term" value="F:ATP binding"/>
    <property type="evidence" value="ECO:0007669"/>
    <property type="project" value="UniProtKB-KW"/>
</dbReference>
<dbReference type="GO" id="GO:0005506">
    <property type="term" value="F:iron ion binding"/>
    <property type="evidence" value="ECO:0007669"/>
    <property type="project" value="EnsemblFungi"/>
</dbReference>
<dbReference type="STRING" id="45357.A0A2V1AM67"/>
<feature type="domain" description="ABC transporter" evidence="6">
    <location>
        <begin position="339"/>
        <end position="577"/>
    </location>
</feature>
<dbReference type="PROSITE" id="PS51379">
    <property type="entry name" value="4FE4S_FER_2"/>
    <property type="match status" value="1"/>
</dbReference>
<keyword evidence="8" id="KW-0396">Initiation factor</keyword>
<dbReference type="NCBIfam" id="NF009945">
    <property type="entry name" value="PRK13409.1"/>
    <property type="match status" value="1"/>
</dbReference>
<dbReference type="Pfam" id="PF00005">
    <property type="entry name" value="ABC_tran"/>
    <property type="match status" value="2"/>
</dbReference>
<dbReference type="InterPro" id="IPR003593">
    <property type="entry name" value="AAA+_ATPase"/>
</dbReference>
<keyword evidence="1" id="KW-0547">Nucleotide-binding</keyword>
<evidence type="ECO:0000256" key="4">
    <source>
        <dbReference type="ARBA" id="ARBA00067238"/>
    </source>
</evidence>
<keyword evidence="9" id="KW-1185">Reference proteome</keyword>
<dbReference type="InterPro" id="IPR017896">
    <property type="entry name" value="4Fe4S_Fe-S-bd"/>
</dbReference>
<dbReference type="GO" id="GO:0042273">
    <property type="term" value="P:ribosomal large subunit biogenesis"/>
    <property type="evidence" value="ECO:0007669"/>
    <property type="project" value="EnsemblFungi"/>
</dbReference>
<keyword evidence="8" id="KW-0648">Protein biosynthesis</keyword>
<evidence type="ECO:0000256" key="2">
    <source>
        <dbReference type="ARBA" id="ARBA00022840"/>
    </source>
</evidence>
<dbReference type="GO" id="GO:0045727">
    <property type="term" value="P:positive regulation of translation"/>
    <property type="evidence" value="ECO:0007669"/>
    <property type="project" value="EnsemblFungi"/>
</dbReference>
<dbReference type="InterPro" id="IPR007209">
    <property type="entry name" value="RNaseL-inhib-like_metal-bd_dom"/>
</dbReference>
<dbReference type="SUPFAM" id="SSF54862">
    <property type="entry name" value="4Fe-4S ferredoxins"/>
    <property type="match status" value="1"/>
</dbReference>
<protein>
    <recommendedName>
        <fullName evidence="4">Translation initiation factor RLI1</fullName>
    </recommendedName>
    <alternativeName>
        <fullName evidence="5">ATP-binding cassette sub-family E member RLI1</fullName>
    </alternativeName>
</protein>
<dbReference type="GeneID" id="37006249"/>
<organism evidence="8 9">
    <name type="scientific">Candidozyma haemuli</name>
    <dbReference type="NCBI Taxonomy" id="45357"/>
    <lineage>
        <taxon>Eukaryota</taxon>
        <taxon>Fungi</taxon>
        <taxon>Dikarya</taxon>
        <taxon>Ascomycota</taxon>
        <taxon>Saccharomycotina</taxon>
        <taxon>Pichiomycetes</taxon>
        <taxon>Metschnikowiaceae</taxon>
        <taxon>Candidozyma</taxon>
    </lineage>
</organism>
<dbReference type="GO" id="GO:0032790">
    <property type="term" value="P:ribosome disassembly"/>
    <property type="evidence" value="ECO:0007669"/>
    <property type="project" value="EnsemblFungi"/>
</dbReference>
<dbReference type="GO" id="GO:0000054">
    <property type="term" value="P:ribosomal subunit export from nucleus"/>
    <property type="evidence" value="ECO:0007669"/>
    <property type="project" value="EnsemblFungi"/>
</dbReference>
<dbReference type="InterPro" id="IPR013283">
    <property type="entry name" value="RLI1"/>
</dbReference>
<keyword evidence="2" id="KW-0067">ATP-binding</keyword>
<dbReference type="GO" id="GO:0016887">
    <property type="term" value="F:ATP hydrolysis activity"/>
    <property type="evidence" value="ECO:0007669"/>
    <property type="project" value="InterPro"/>
</dbReference>
<dbReference type="GO" id="GO:0005852">
    <property type="term" value="C:eukaryotic translation initiation factor 3 complex"/>
    <property type="evidence" value="ECO:0007669"/>
    <property type="project" value="EnsemblFungi"/>
</dbReference>
<dbReference type="Proteomes" id="UP000244309">
    <property type="component" value="Unassembled WGS sequence"/>
</dbReference>
<evidence type="ECO:0000259" key="7">
    <source>
        <dbReference type="PROSITE" id="PS51379"/>
    </source>
</evidence>
<name>A0A2V1AM67_9ASCO</name>
<dbReference type="FunFam" id="3.40.50.300:FF:000144">
    <property type="entry name" value="ATP-binding cassette sub-family E member 1"/>
    <property type="match status" value="1"/>
</dbReference>
<dbReference type="EMBL" id="PKFO01000001">
    <property type="protein sequence ID" value="PVH18636.1"/>
    <property type="molecule type" value="Genomic_DNA"/>
</dbReference>
<dbReference type="CDD" id="cd03236">
    <property type="entry name" value="ABC_RNaseL_inhibitor_domain1"/>
    <property type="match status" value="1"/>
</dbReference>
<gene>
    <name evidence="8" type="ORF">CXQ85_000918</name>
</gene>
<evidence type="ECO:0000313" key="9">
    <source>
        <dbReference type="Proteomes" id="UP000244309"/>
    </source>
</evidence>
<dbReference type="SMART" id="SM00382">
    <property type="entry name" value="AAA"/>
    <property type="match status" value="2"/>
</dbReference>
<dbReference type="GO" id="GO:0003743">
    <property type="term" value="F:translation initiation factor activity"/>
    <property type="evidence" value="ECO:0007669"/>
    <property type="project" value="UniProtKB-KW"/>
</dbReference>
<dbReference type="PRINTS" id="PR01868">
    <property type="entry name" value="ABCEFAMILY"/>
</dbReference>